<reference evidence="4" key="1">
    <citation type="submission" date="2017-05" db="EMBL/GenBank/DDBJ databases">
        <authorList>
            <person name="Macchi M."/>
            <person name="Festa S."/>
            <person name="Coppotelli B.M."/>
            <person name="Morelli I.S."/>
        </authorList>
    </citation>
    <scope>NUCLEOTIDE SEQUENCE [LARGE SCALE GENOMIC DNA]</scope>
    <source>
        <strain evidence="4">I</strain>
    </source>
</reference>
<evidence type="ECO:0000313" key="3">
    <source>
        <dbReference type="EMBL" id="OWJ64077.1"/>
    </source>
</evidence>
<dbReference type="OrthoDB" id="5120525at2"/>
<sequence>MTAEGGDDLAAVLADAWGRLGRATGERRRTSGRVALASLNTRGGPALRTVVLRSADPAARRLEIHTDRRSAKVAEIRADPAVALLLYEAADEVQIRVEGRAGLLPPGPALDATWAATPGPIRAAYRMPGPPGTPIDDPALPPPSRAGTEEGRENFAVIVLTVDRIDWVRLVPGADRRALFDWTGGALEAGWLIP</sequence>
<accession>A0A211ZG37</accession>
<comment type="caution">
    <text evidence="3">The sequence shown here is derived from an EMBL/GenBank/DDBJ whole genome shotgun (WGS) entry which is preliminary data.</text>
</comment>
<name>A0A211ZG37_9PROT</name>
<keyword evidence="4" id="KW-1185">Reference proteome</keyword>
<gene>
    <name evidence="3" type="ORF">BWR60_26545</name>
</gene>
<dbReference type="Gene3D" id="2.30.110.10">
    <property type="entry name" value="Electron Transport, Fmn-binding Protein, Chain A"/>
    <property type="match status" value="1"/>
</dbReference>
<dbReference type="AlphaFoldDB" id="A0A211ZG37"/>
<dbReference type="Pfam" id="PF12766">
    <property type="entry name" value="Pyridox_oxase_2"/>
    <property type="match status" value="1"/>
</dbReference>
<evidence type="ECO:0000256" key="1">
    <source>
        <dbReference type="SAM" id="MobiDB-lite"/>
    </source>
</evidence>
<feature type="region of interest" description="Disordered" evidence="1">
    <location>
        <begin position="129"/>
        <end position="149"/>
    </location>
</feature>
<dbReference type="RefSeq" id="WP_088154655.1">
    <property type="nucleotide sequence ID" value="NZ_NHON01000069.1"/>
</dbReference>
<proteinExistence type="predicted"/>
<dbReference type="PANTHER" id="PTHR28243">
    <property type="entry name" value="AGL049CP"/>
    <property type="match status" value="1"/>
</dbReference>
<feature type="domain" description="Pyridoxamine 5'-phosphate oxidase Alr4036 family FMN-binding" evidence="2">
    <location>
        <begin position="27"/>
        <end position="102"/>
    </location>
</feature>
<organism evidence="3 4">
    <name type="scientific">Inquilinus limosus</name>
    <dbReference type="NCBI Taxonomy" id="171674"/>
    <lineage>
        <taxon>Bacteria</taxon>
        <taxon>Pseudomonadati</taxon>
        <taxon>Pseudomonadota</taxon>
        <taxon>Alphaproteobacteria</taxon>
        <taxon>Rhodospirillales</taxon>
        <taxon>Rhodospirillaceae</taxon>
        <taxon>Inquilinus</taxon>
    </lineage>
</organism>
<evidence type="ECO:0000313" key="4">
    <source>
        <dbReference type="Proteomes" id="UP000196655"/>
    </source>
</evidence>
<dbReference type="InterPro" id="IPR024624">
    <property type="entry name" value="Pyridox_Oxase_Alr4036_FMN-bd"/>
</dbReference>
<dbReference type="InterPro" id="IPR012349">
    <property type="entry name" value="Split_barrel_FMN-bd"/>
</dbReference>
<protein>
    <recommendedName>
        <fullName evidence="2">Pyridoxamine 5'-phosphate oxidase Alr4036 family FMN-binding domain-containing protein</fullName>
    </recommendedName>
</protein>
<feature type="compositionally biased region" description="Pro residues" evidence="1">
    <location>
        <begin position="129"/>
        <end position="144"/>
    </location>
</feature>
<dbReference type="EMBL" id="NHON01000069">
    <property type="protein sequence ID" value="OWJ64077.1"/>
    <property type="molecule type" value="Genomic_DNA"/>
</dbReference>
<dbReference type="SUPFAM" id="SSF50475">
    <property type="entry name" value="FMN-binding split barrel"/>
    <property type="match status" value="1"/>
</dbReference>
<dbReference type="STRING" id="1122125.GCA_000423185_00839"/>
<dbReference type="Proteomes" id="UP000196655">
    <property type="component" value="Unassembled WGS sequence"/>
</dbReference>
<dbReference type="PANTHER" id="PTHR28243:SF1">
    <property type="entry name" value="PYRIDOXAMINE 5'-PHOSPHATE OXIDASE ALR4036 FAMILY FMN-BINDING DOMAIN-CONTAINING PROTEIN"/>
    <property type="match status" value="1"/>
</dbReference>
<evidence type="ECO:0000259" key="2">
    <source>
        <dbReference type="Pfam" id="PF12766"/>
    </source>
</evidence>
<dbReference type="GO" id="GO:0010181">
    <property type="term" value="F:FMN binding"/>
    <property type="evidence" value="ECO:0007669"/>
    <property type="project" value="InterPro"/>
</dbReference>